<gene>
    <name evidence="9" type="ORF">FCM35_KLT21774</name>
</gene>
<dbReference type="CDD" id="cd00120">
    <property type="entry name" value="MADS"/>
    <property type="match status" value="1"/>
</dbReference>
<keyword evidence="4" id="KW-0804">Transcription</keyword>
<evidence type="ECO:0000256" key="6">
    <source>
        <dbReference type="SAM" id="Coils"/>
    </source>
</evidence>
<dbReference type="PROSITE" id="PS50066">
    <property type="entry name" value="MADS_BOX_2"/>
    <property type="match status" value="1"/>
</dbReference>
<dbReference type="Gene3D" id="3.40.1810.10">
    <property type="entry name" value="Transcription factor, MADS-box"/>
    <property type="match status" value="1"/>
</dbReference>
<dbReference type="SMART" id="SM00432">
    <property type="entry name" value="MADS"/>
    <property type="match status" value="1"/>
</dbReference>
<dbReference type="InterPro" id="IPR002100">
    <property type="entry name" value="TF_MADSbox"/>
</dbReference>
<evidence type="ECO:0000313" key="9">
    <source>
        <dbReference type="EMBL" id="KAF3319710.1"/>
    </source>
</evidence>
<keyword evidence="3" id="KW-0238">DNA-binding</keyword>
<reference evidence="9" key="1">
    <citation type="submission" date="2020-01" db="EMBL/GenBank/DDBJ databases">
        <title>Genome sequence of Kobresia littledalei, the first chromosome-level genome in the family Cyperaceae.</title>
        <authorList>
            <person name="Qu G."/>
        </authorList>
    </citation>
    <scope>NUCLEOTIDE SEQUENCE</scope>
    <source>
        <strain evidence="9">C.B.Clarke</strain>
        <tissue evidence="9">Leaf</tissue>
    </source>
</reference>
<evidence type="ECO:0000313" key="10">
    <source>
        <dbReference type="Proteomes" id="UP000623129"/>
    </source>
</evidence>
<evidence type="ECO:0000256" key="1">
    <source>
        <dbReference type="ARBA" id="ARBA00004123"/>
    </source>
</evidence>
<dbReference type="PANTHER" id="PTHR48019">
    <property type="entry name" value="SERUM RESPONSE FACTOR HOMOLOG"/>
    <property type="match status" value="1"/>
</dbReference>
<dbReference type="GO" id="GO:0005634">
    <property type="term" value="C:nucleus"/>
    <property type="evidence" value="ECO:0007669"/>
    <property type="project" value="UniProtKB-SubCell"/>
</dbReference>
<evidence type="ECO:0000256" key="4">
    <source>
        <dbReference type="ARBA" id="ARBA00023163"/>
    </source>
</evidence>
<dbReference type="GO" id="GO:0003677">
    <property type="term" value="F:DNA binding"/>
    <property type="evidence" value="ECO:0007669"/>
    <property type="project" value="UniProtKB-KW"/>
</dbReference>
<evidence type="ECO:0000256" key="7">
    <source>
        <dbReference type="SAM" id="MobiDB-lite"/>
    </source>
</evidence>
<organism evidence="9 10">
    <name type="scientific">Carex littledalei</name>
    <dbReference type="NCBI Taxonomy" id="544730"/>
    <lineage>
        <taxon>Eukaryota</taxon>
        <taxon>Viridiplantae</taxon>
        <taxon>Streptophyta</taxon>
        <taxon>Embryophyta</taxon>
        <taxon>Tracheophyta</taxon>
        <taxon>Spermatophyta</taxon>
        <taxon>Magnoliopsida</taxon>
        <taxon>Liliopsida</taxon>
        <taxon>Poales</taxon>
        <taxon>Cyperaceae</taxon>
        <taxon>Cyperoideae</taxon>
        <taxon>Cariceae</taxon>
        <taxon>Carex</taxon>
        <taxon>Carex subgen. Euthyceras</taxon>
    </lineage>
</organism>
<dbReference type="PRINTS" id="PR00404">
    <property type="entry name" value="MADSDOMAIN"/>
</dbReference>
<dbReference type="InterPro" id="IPR050142">
    <property type="entry name" value="MADS-box/MEF2_TF"/>
</dbReference>
<protein>
    <submittedName>
        <fullName evidence="9">MADS-box transcription factor 23</fullName>
    </submittedName>
</protein>
<evidence type="ECO:0000256" key="2">
    <source>
        <dbReference type="ARBA" id="ARBA00023015"/>
    </source>
</evidence>
<comment type="subcellular location">
    <subcellularLocation>
        <location evidence="1">Nucleus</location>
    </subcellularLocation>
</comment>
<dbReference type="SUPFAM" id="SSF55455">
    <property type="entry name" value="SRF-like"/>
    <property type="match status" value="1"/>
</dbReference>
<sequence>MGRRKISIEKLDSASQRKVTYHTRYNGICKKARELSIMSDVSVLVVAKTTDTGQYNACFEGDSMHSTGEEKKHLENLKRQVAEIEDRLDRLRPLQKINQLEEIESKEELEDMEKSIRDLITKNEDKKMTRELPLPVYEPIVPDPSLHQWQMPMNHQDWEAAEYQAAEYQAAEYQADVYRAAQWPPPRAHDHEAGPSYQQEFGMHTP</sequence>
<keyword evidence="5" id="KW-0539">Nucleus</keyword>
<feature type="region of interest" description="Disordered" evidence="7">
    <location>
        <begin position="184"/>
        <end position="206"/>
    </location>
</feature>
<dbReference type="Pfam" id="PF00319">
    <property type="entry name" value="SRF-TF"/>
    <property type="match status" value="1"/>
</dbReference>
<dbReference type="Proteomes" id="UP000623129">
    <property type="component" value="Unassembled WGS sequence"/>
</dbReference>
<feature type="coiled-coil region" evidence="6">
    <location>
        <begin position="67"/>
        <end position="129"/>
    </location>
</feature>
<accession>A0A833VBG5</accession>
<keyword evidence="10" id="KW-1185">Reference proteome</keyword>
<keyword evidence="6" id="KW-0175">Coiled coil</keyword>
<dbReference type="AlphaFoldDB" id="A0A833VBG5"/>
<dbReference type="GO" id="GO:0046983">
    <property type="term" value="F:protein dimerization activity"/>
    <property type="evidence" value="ECO:0007669"/>
    <property type="project" value="InterPro"/>
</dbReference>
<dbReference type="EMBL" id="SWLB01000214">
    <property type="protein sequence ID" value="KAF3319710.1"/>
    <property type="molecule type" value="Genomic_DNA"/>
</dbReference>
<evidence type="ECO:0000256" key="3">
    <source>
        <dbReference type="ARBA" id="ARBA00023125"/>
    </source>
</evidence>
<feature type="domain" description="MADS-box" evidence="8">
    <location>
        <begin position="1"/>
        <end position="46"/>
    </location>
</feature>
<name>A0A833VBG5_9POAL</name>
<evidence type="ECO:0000256" key="5">
    <source>
        <dbReference type="ARBA" id="ARBA00023242"/>
    </source>
</evidence>
<dbReference type="InterPro" id="IPR036879">
    <property type="entry name" value="TF_MADSbox_sf"/>
</dbReference>
<evidence type="ECO:0000259" key="8">
    <source>
        <dbReference type="PROSITE" id="PS50066"/>
    </source>
</evidence>
<keyword evidence="2" id="KW-0805">Transcription regulation</keyword>
<comment type="caution">
    <text evidence="9">The sequence shown here is derived from an EMBL/GenBank/DDBJ whole genome shotgun (WGS) entry which is preliminary data.</text>
</comment>
<proteinExistence type="predicted"/>